<sequence>MRRFLTAVLVAGSLLGASACADDTPSPSASSSSAAAAPAPSGSTAAAAVCAEFDKVFNGKARTDLTTAIGGVLKARAGTDAAKTQAAETKLREALTALETQITGVGAVAADPAVKAAFDQVAANVRQTGADLAFLDGVTKISELEAKLTPALLSWIMPLARICP</sequence>
<accession>A0ABW2GR39</accession>
<dbReference type="RefSeq" id="WP_361056139.1">
    <property type="nucleotide sequence ID" value="NZ_JBHTAC010000005.1"/>
</dbReference>
<proteinExistence type="predicted"/>
<reference evidence="3" key="1">
    <citation type="journal article" date="2019" name="Int. J. Syst. Evol. Microbiol.">
        <title>The Global Catalogue of Microorganisms (GCM) 10K type strain sequencing project: providing services to taxonomists for standard genome sequencing and annotation.</title>
        <authorList>
            <consortium name="The Broad Institute Genomics Platform"/>
            <consortium name="The Broad Institute Genome Sequencing Center for Infectious Disease"/>
            <person name="Wu L."/>
            <person name="Ma J."/>
        </authorList>
    </citation>
    <scope>NUCLEOTIDE SEQUENCE [LARGE SCALE GENOMIC DNA]</scope>
    <source>
        <strain evidence="3">CGMCC 1.9106</strain>
    </source>
</reference>
<dbReference type="Proteomes" id="UP001596392">
    <property type="component" value="Unassembled WGS sequence"/>
</dbReference>
<keyword evidence="3" id="KW-1185">Reference proteome</keyword>
<evidence type="ECO:0008006" key="4">
    <source>
        <dbReference type="Google" id="ProtNLM"/>
    </source>
</evidence>
<evidence type="ECO:0000313" key="2">
    <source>
        <dbReference type="EMBL" id="MFC7242352.1"/>
    </source>
</evidence>
<evidence type="ECO:0000256" key="1">
    <source>
        <dbReference type="SAM" id="SignalP"/>
    </source>
</evidence>
<keyword evidence="1" id="KW-0732">Signal</keyword>
<feature type="chain" id="PRO_5045575186" description="Lipoprotein" evidence="1">
    <location>
        <begin position="22"/>
        <end position="164"/>
    </location>
</feature>
<gene>
    <name evidence="2" type="ORF">ACFQO7_07640</name>
</gene>
<dbReference type="EMBL" id="JBHTAC010000005">
    <property type="protein sequence ID" value="MFC7242352.1"/>
    <property type="molecule type" value="Genomic_DNA"/>
</dbReference>
<protein>
    <recommendedName>
        <fullName evidence="4">Lipoprotein</fullName>
    </recommendedName>
</protein>
<name>A0ABW2GR39_9ACTN</name>
<comment type="caution">
    <text evidence="2">The sequence shown here is derived from an EMBL/GenBank/DDBJ whole genome shotgun (WGS) entry which is preliminary data.</text>
</comment>
<organism evidence="2 3">
    <name type="scientific">Catellatospora aurea</name>
    <dbReference type="NCBI Taxonomy" id="1337874"/>
    <lineage>
        <taxon>Bacteria</taxon>
        <taxon>Bacillati</taxon>
        <taxon>Actinomycetota</taxon>
        <taxon>Actinomycetes</taxon>
        <taxon>Micromonosporales</taxon>
        <taxon>Micromonosporaceae</taxon>
        <taxon>Catellatospora</taxon>
    </lineage>
</organism>
<dbReference type="PROSITE" id="PS51257">
    <property type="entry name" value="PROKAR_LIPOPROTEIN"/>
    <property type="match status" value="1"/>
</dbReference>
<feature type="signal peptide" evidence="1">
    <location>
        <begin position="1"/>
        <end position="21"/>
    </location>
</feature>
<evidence type="ECO:0000313" key="3">
    <source>
        <dbReference type="Proteomes" id="UP001596392"/>
    </source>
</evidence>